<evidence type="ECO:0000313" key="3">
    <source>
        <dbReference type="Proteomes" id="UP000503440"/>
    </source>
</evidence>
<gene>
    <name evidence="2" type="ORF">FSC09_07965</name>
    <name evidence="1" type="ORF">MSG88_07090</name>
</gene>
<dbReference type="AlphaFoldDB" id="A0A6C0Y2B6"/>
<dbReference type="EMBL" id="JAWJYY010000001">
    <property type="protein sequence ID" value="MDV4315533.1"/>
    <property type="molecule type" value="Genomic_DNA"/>
</dbReference>
<dbReference type="EMBL" id="CP044455">
    <property type="protein sequence ID" value="QIC70354.1"/>
    <property type="molecule type" value="Genomic_DNA"/>
</dbReference>
<reference evidence="1" key="2">
    <citation type="submission" date="2023-10" db="EMBL/GenBank/DDBJ databases">
        <authorList>
            <person name="Sykes E.M.E."/>
            <person name="Khan I.U.H."/>
            <person name="Kumar A."/>
        </authorList>
    </citation>
    <scope>NUCLEOTIDE SEQUENCE</scope>
    <source>
        <strain evidence="1">IK5</strain>
    </source>
</reference>
<accession>A0A6C0Y2B6</accession>
<proteinExistence type="predicted"/>
<dbReference type="RefSeq" id="WP_104470124.1">
    <property type="nucleotide sequence ID" value="NZ_CP041291.1"/>
</dbReference>
<evidence type="ECO:0000313" key="2">
    <source>
        <dbReference type="EMBL" id="QIC70354.1"/>
    </source>
</evidence>
<evidence type="ECO:0000313" key="1">
    <source>
        <dbReference type="EMBL" id="MDV4315533.1"/>
    </source>
</evidence>
<organism evidence="2 3">
    <name type="scientific">Acinetobacter indicus</name>
    <dbReference type="NCBI Taxonomy" id="756892"/>
    <lineage>
        <taxon>Bacteria</taxon>
        <taxon>Pseudomonadati</taxon>
        <taxon>Pseudomonadota</taxon>
        <taxon>Gammaproteobacteria</taxon>
        <taxon>Moraxellales</taxon>
        <taxon>Moraxellaceae</taxon>
        <taxon>Acinetobacter</taxon>
    </lineage>
</organism>
<reference evidence="2 3" key="1">
    <citation type="submission" date="2019-09" db="EMBL/GenBank/DDBJ databases">
        <title>Non-baumannii Acinetobacter spp. carrying blaNDM-1 isolated in China.</title>
        <authorList>
            <person name="Cui C."/>
            <person name="Chen C."/>
            <person name="Sun J."/>
            <person name="Liu Y."/>
        </authorList>
    </citation>
    <scope>NUCLEOTIDE SEQUENCE [LARGE SCALE GENOMIC DNA]</scope>
    <source>
        <strain evidence="2 3">B18</strain>
    </source>
</reference>
<sequence>MSYQLIQQPDADANVICPCCQQAVIDWSQEQYIQPCEHTLFVALDLGFEYIADVFEVTMARSVDEIHAHDDQLNMFQELTTASFPHYLIIRTDLGVQDLSRYIGIAVPESN</sequence>
<dbReference type="Proteomes" id="UP001284654">
    <property type="component" value="Unassembled WGS sequence"/>
</dbReference>
<dbReference type="Proteomes" id="UP000503440">
    <property type="component" value="Chromosome"/>
</dbReference>
<name>A0A6C0Y2B6_9GAMM</name>
<protein>
    <submittedName>
        <fullName evidence="2">Uncharacterized protein</fullName>
    </submittedName>
</protein>